<evidence type="ECO:0000313" key="9">
    <source>
        <dbReference type="Proteomes" id="UP000015531"/>
    </source>
</evidence>
<evidence type="ECO:0000256" key="2">
    <source>
        <dbReference type="ARBA" id="ARBA00011900"/>
    </source>
</evidence>
<evidence type="ECO:0000256" key="3">
    <source>
        <dbReference type="ARBA" id="ARBA00022603"/>
    </source>
</evidence>
<reference evidence="8 9" key="1">
    <citation type="journal article" date="2013" name="Genome Announc.">
        <title>Draft Genome Sequence of Sphingobium lactosutens Strain DS20T, Isolated from a Hexachlorocyclohexane Dumpsite.</title>
        <authorList>
            <person name="Kumar R."/>
            <person name="Dwivedi V."/>
            <person name="Negi V."/>
            <person name="Khurana J.P."/>
            <person name="Lal R."/>
        </authorList>
    </citation>
    <scope>NUCLEOTIDE SEQUENCE [LARGE SCALE GENOMIC DNA]</scope>
    <source>
        <strain evidence="8 9">DS20</strain>
    </source>
</reference>
<proteinExistence type="inferred from homology"/>
<keyword evidence="9" id="KW-1185">Reference proteome</keyword>
<feature type="region of interest" description="Disordered" evidence="6">
    <location>
        <begin position="863"/>
        <end position="884"/>
    </location>
</feature>
<dbReference type="EMBL" id="ATDP01000075">
    <property type="protein sequence ID" value="EQB16665.1"/>
    <property type="molecule type" value="Genomic_DNA"/>
</dbReference>
<dbReference type="SUPFAM" id="SSF53335">
    <property type="entry name" value="S-adenosyl-L-methionine-dependent methyltransferases"/>
    <property type="match status" value="1"/>
</dbReference>
<keyword evidence="4" id="KW-0808">Transferase</keyword>
<evidence type="ECO:0000256" key="4">
    <source>
        <dbReference type="ARBA" id="ARBA00022679"/>
    </source>
</evidence>
<organism evidence="8 9">
    <name type="scientific">Sphingobium lactosutens DS20</name>
    <dbReference type="NCBI Taxonomy" id="1331060"/>
    <lineage>
        <taxon>Bacteria</taxon>
        <taxon>Pseudomonadati</taxon>
        <taxon>Pseudomonadota</taxon>
        <taxon>Alphaproteobacteria</taxon>
        <taxon>Sphingomonadales</taxon>
        <taxon>Sphingomonadaceae</taxon>
        <taxon>Sphingobium</taxon>
    </lineage>
</organism>
<comment type="catalytic activity">
    <reaction evidence="5">
        <text>a 2'-deoxyadenosine in DNA + S-adenosyl-L-methionine = an N(6)-methyl-2'-deoxyadenosine in DNA + S-adenosyl-L-homocysteine + H(+)</text>
        <dbReference type="Rhea" id="RHEA:15197"/>
        <dbReference type="Rhea" id="RHEA-COMP:12418"/>
        <dbReference type="Rhea" id="RHEA-COMP:12419"/>
        <dbReference type="ChEBI" id="CHEBI:15378"/>
        <dbReference type="ChEBI" id="CHEBI:57856"/>
        <dbReference type="ChEBI" id="CHEBI:59789"/>
        <dbReference type="ChEBI" id="CHEBI:90615"/>
        <dbReference type="ChEBI" id="CHEBI:90616"/>
        <dbReference type="EC" id="2.1.1.72"/>
    </reaction>
</comment>
<name>T0IXR1_9SPHN</name>
<comment type="caution">
    <text evidence="8">The sequence shown here is derived from an EMBL/GenBank/DDBJ whole genome shotgun (WGS) entry which is preliminary data.</text>
</comment>
<dbReference type="GO" id="GO:0003677">
    <property type="term" value="F:DNA binding"/>
    <property type="evidence" value="ECO:0007669"/>
    <property type="project" value="InterPro"/>
</dbReference>
<evidence type="ECO:0000256" key="1">
    <source>
        <dbReference type="ARBA" id="ARBA00006594"/>
    </source>
</evidence>
<protein>
    <recommendedName>
        <fullName evidence="2">site-specific DNA-methyltransferase (adenine-specific)</fullName>
        <ecNumber evidence="2">2.1.1.72</ecNumber>
    </recommendedName>
</protein>
<gene>
    <name evidence="8" type="ORF">RLDS_07570</name>
</gene>
<evidence type="ECO:0000256" key="6">
    <source>
        <dbReference type="SAM" id="MobiDB-lite"/>
    </source>
</evidence>
<evidence type="ECO:0000256" key="5">
    <source>
        <dbReference type="ARBA" id="ARBA00047942"/>
    </source>
</evidence>
<dbReference type="PANTHER" id="PTHR33841:SF1">
    <property type="entry name" value="DNA METHYLTRANSFERASE A"/>
    <property type="match status" value="1"/>
</dbReference>
<dbReference type="Proteomes" id="UP000015531">
    <property type="component" value="Unassembled WGS sequence"/>
</dbReference>
<dbReference type="Gene3D" id="3.40.50.150">
    <property type="entry name" value="Vaccinia Virus protein VP39"/>
    <property type="match status" value="1"/>
</dbReference>
<dbReference type="RefSeq" id="WP_021225328.1">
    <property type="nucleotide sequence ID" value="NZ_ATDP01000075.1"/>
</dbReference>
<accession>T0IXR1</accession>
<dbReference type="OrthoDB" id="9806213at2"/>
<dbReference type="GO" id="GO:0008170">
    <property type="term" value="F:N-methyltransferase activity"/>
    <property type="evidence" value="ECO:0007669"/>
    <property type="project" value="InterPro"/>
</dbReference>
<dbReference type="Pfam" id="PF02384">
    <property type="entry name" value="N6_Mtase"/>
    <property type="match status" value="1"/>
</dbReference>
<dbReference type="GO" id="GO:0032259">
    <property type="term" value="P:methylation"/>
    <property type="evidence" value="ECO:0007669"/>
    <property type="project" value="UniProtKB-KW"/>
</dbReference>
<dbReference type="eggNOG" id="COG0286">
    <property type="taxonomic scope" value="Bacteria"/>
</dbReference>
<feature type="domain" description="DNA methylase adenine-specific" evidence="7">
    <location>
        <begin position="312"/>
        <end position="581"/>
    </location>
</feature>
<keyword evidence="3" id="KW-0489">Methyltransferase</keyword>
<dbReference type="GO" id="GO:0009007">
    <property type="term" value="F:site-specific DNA-methyltransferase (adenine-specific) activity"/>
    <property type="evidence" value="ECO:0007669"/>
    <property type="project" value="UniProtKB-EC"/>
</dbReference>
<sequence>MTSGTAASAGFADRLEQLLRAVGLRGDPDFLENADELGAIQVAQPVRSAFERMGLVGAFCPMSSLGSGSVRRVPVLYVAAAFSGNADAVHRAVWSQSVAPLLLIATENGFEIRNGFDYRKRTLWPWSELDVGLPAALASLTAAALRSSASWRDFHVPTRVDERLGRAVRALSDATVRRDRRLRDRRDLVNALVGRFLYLYVLADRGVIDQAWIDHLTVDGRPACPNVVLDERVEDGRPPPARWPAIQTWRLFDAIDEQLNGSIFPIGTTDRKRVGPETLHYIRRVLRADDAQGDQIQYGFLDVDYATIRTETISALYECFFELENGEGKKEDGAFYTPPFLVDYVVDEMDHLHPFNANSLVVDPACGSGAFLVAAFRRIVEQQRSDGHVLSAQLLHETLARCVAGFEIKQQAVNVARFSLYLTMLDYLPRFTLRDLPPTADGQRLFPKLVSRVRTQDAFNVLPWDLRRKATHVLANPPWTKVPEPSKADTYRKRIATPKNGSLVSPKDGMAEVFYWRALRDLCAPDGYVAMVLPTKSFIAPSATAFPAALSEASRILGITNLAHFRERLFANAREAATVVFATPHAPEPLDWTWRYSPKPSSQPVGRDGVPWAIVVDRGQVERFRQADLVLPGHEWFRDLMLQPLDRQLASVLSSPRNGSARSLGAFMSAASIDVRRGGSPKETGLPADMLLNTKSNHYRLRLGDLPGTEPNYVLPPELLTQVPVSFRTAFEGPMLLMSRAQSDFLPVDGPAAYSSSLLGIHFTSGILSRQDRIAALREIGAFPRTSVGRYLLALFGRLWVFDQRRFEAKDLRSLPFPYHDMQDLLTNPVTGFDDKAFTSFCRIRFGQSALFEAAVAEHHDLREGYQDGRRPADGSNPTDDDGRDAYVTVLREQIATLLPEEISVEFGDADAGSLAYRITIGGGAAPPAPRHRQQIGEEAALRLVRGSTSTIIDIIKPDVRSAWTVERAYADALAAVREIMAA</sequence>
<dbReference type="InterPro" id="IPR003356">
    <property type="entry name" value="DNA_methylase_A-5"/>
</dbReference>
<comment type="similarity">
    <text evidence="1">Belongs to the N(4)/N(6)-methyltransferase family.</text>
</comment>
<dbReference type="PATRIC" id="fig|1331060.3.peg.1433"/>
<feature type="compositionally biased region" description="Basic and acidic residues" evidence="6">
    <location>
        <begin position="863"/>
        <end position="873"/>
    </location>
</feature>
<dbReference type="PANTHER" id="PTHR33841">
    <property type="entry name" value="DNA METHYLTRANSFERASE YEEA-RELATED"/>
    <property type="match status" value="1"/>
</dbReference>
<dbReference type="InterPro" id="IPR050953">
    <property type="entry name" value="N4_N6_ade-DNA_methylase"/>
</dbReference>
<dbReference type="PRINTS" id="PR00507">
    <property type="entry name" value="N12N6MTFRASE"/>
</dbReference>
<dbReference type="EC" id="2.1.1.72" evidence="2"/>
<evidence type="ECO:0000313" key="8">
    <source>
        <dbReference type="EMBL" id="EQB16665.1"/>
    </source>
</evidence>
<dbReference type="InterPro" id="IPR029063">
    <property type="entry name" value="SAM-dependent_MTases_sf"/>
</dbReference>
<dbReference type="AlphaFoldDB" id="T0IXR1"/>
<evidence type="ECO:0000259" key="7">
    <source>
        <dbReference type="Pfam" id="PF02384"/>
    </source>
</evidence>